<evidence type="ECO:0000313" key="3">
    <source>
        <dbReference type="Proteomes" id="UP000030645"/>
    </source>
</evidence>
<name>W9R8K5_9ROSA</name>
<dbReference type="EMBL" id="KE343794">
    <property type="protein sequence ID" value="EXB41283.1"/>
    <property type="molecule type" value="Genomic_DNA"/>
</dbReference>
<keyword evidence="3" id="KW-1185">Reference proteome</keyword>
<evidence type="ECO:0000313" key="2">
    <source>
        <dbReference type="EMBL" id="EXB41283.1"/>
    </source>
</evidence>
<evidence type="ECO:0000256" key="1">
    <source>
        <dbReference type="SAM" id="MobiDB-lite"/>
    </source>
</evidence>
<feature type="compositionally biased region" description="Polar residues" evidence="1">
    <location>
        <begin position="49"/>
        <end position="70"/>
    </location>
</feature>
<organism evidence="2 3">
    <name type="scientific">Morus notabilis</name>
    <dbReference type="NCBI Taxonomy" id="981085"/>
    <lineage>
        <taxon>Eukaryota</taxon>
        <taxon>Viridiplantae</taxon>
        <taxon>Streptophyta</taxon>
        <taxon>Embryophyta</taxon>
        <taxon>Tracheophyta</taxon>
        <taxon>Spermatophyta</taxon>
        <taxon>Magnoliopsida</taxon>
        <taxon>eudicotyledons</taxon>
        <taxon>Gunneridae</taxon>
        <taxon>Pentapetalae</taxon>
        <taxon>rosids</taxon>
        <taxon>fabids</taxon>
        <taxon>Rosales</taxon>
        <taxon>Moraceae</taxon>
        <taxon>Moreae</taxon>
        <taxon>Morus</taxon>
    </lineage>
</organism>
<dbReference type="AlphaFoldDB" id="W9R8K5"/>
<reference evidence="3" key="1">
    <citation type="submission" date="2013-01" db="EMBL/GenBank/DDBJ databases">
        <title>Draft Genome Sequence of a Mulberry Tree, Morus notabilis C.K. Schneid.</title>
        <authorList>
            <person name="He N."/>
            <person name="Zhao S."/>
        </authorList>
    </citation>
    <scope>NUCLEOTIDE SEQUENCE</scope>
</reference>
<protein>
    <submittedName>
        <fullName evidence="2">Uncharacterized protein</fullName>
    </submittedName>
</protein>
<gene>
    <name evidence="2" type="ORF">L484_004453</name>
</gene>
<dbReference type="Proteomes" id="UP000030645">
    <property type="component" value="Unassembled WGS sequence"/>
</dbReference>
<proteinExistence type="predicted"/>
<feature type="region of interest" description="Disordered" evidence="1">
    <location>
        <begin position="49"/>
        <end position="115"/>
    </location>
</feature>
<feature type="compositionally biased region" description="Polar residues" evidence="1">
    <location>
        <begin position="88"/>
        <end position="106"/>
    </location>
</feature>
<sequence>MTCGQNNRKWENRLRYYNKNLTKQPKNHKTKRQKHRHFYFTNTEIKTQRYPNETDGLSTKPPITTKSGQGTAAYRASRKKAKKEPSNCRYQTPQAEERATQLQQPSLKELDIKEI</sequence>
<accession>W9R8K5</accession>